<keyword evidence="1 3" id="KW-0808">Transferase</keyword>
<evidence type="ECO:0000313" key="3">
    <source>
        <dbReference type="EMBL" id="MBB4958675.1"/>
    </source>
</evidence>
<dbReference type="PANTHER" id="PTHR43861">
    <property type="entry name" value="TRANS-ACONITATE 2-METHYLTRANSFERASE-RELATED"/>
    <property type="match status" value="1"/>
</dbReference>
<protein>
    <submittedName>
        <fullName evidence="3">SAM-dependent methyltransferase</fullName>
    </submittedName>
</protein>
<dbReference type="Proteomes" id="UP000578819">
    <property type="component" value="Unassembled WGS sequence"/>
</dbReference>
<keyword evidence="4" id="KW-1185">Reference proteome</keyword>
<evidence type="ECO:0000313" key="4">
    <source>
        <dbReference type="Proteomes" id="UP000578819"/>
    </source>
</evidence>
<proteinExistence type="predicted"/>
<dbReference type="RefSeq" id="WP_184534732.1">
    <property type="nucleotide sequence ID" value="NZ_JACHJW010000001.1"/>
</dbReference>
<accession>A0A7W7SPP6</accession>
<evidence type="ECO:0000259" key="2">
    <source>
        <dbReference type="Pfam" id="PF13649"/>
    </source>
</evidence>
<dbReference type="GO" id="GO:0008168">
    <property type="term" value="F:methyltransferase activity"/>
    <property type="evidence" value="ECO:0007669"/>
    <property type="project" value="UniProtKB-KW"/>
</dbReference>
<dbReference type="Gene3D" id="3.40.50.150">
    <property type="entry name" value="Vaccinia Virus protein VP39"/>
    <property type="match status" value="1"/>
</dbReference>
<dbReference type="InterPro" id="IPR041698">
    <property type="entry name" value="Methyltransf_25"/>
</dbReference>
<dbReference type="InterPro" id="IPR029063">
    <property type="entry name" value="SAM-dependent_MTases_sf"/>
</dbReference>
<name>A0A7W7SPP6_9ACTN</name>
<evidence type="ECO:0000256" key="1">
    <source>
        <dbReference type="ARBA" id="ARBA00022679"/>
    </source>
</evidence>
<dbReference type="Pfam" id="PF13649">
    <property type="entry name" value="Methyltransf_25"/>
    <property type="match status" value="1"/>
</dbReference>
<feature type="domain" description="Methyltransferase" evidence="2">
    <location>
        <begin position="39"/>
        <end position="130"/>
    </location>
</feature>
<organism evidence="3 4">
    <name type="scientific">Micromonospora polyrhachis</name>
    <dbReference type="NCBI Taxonomy" id="1282883"/>
    <lineage>
        <taxon>Bacteria</taxon>
        <taxon>Bacillati</taxon>
        <taxon>Actinomycetota</taxon>
        <taxon>Actinomycetes</taxon>
        <taxon>Micromonosporales</taxon>
        <taxon>Micromonosporaceae</taxon>
        <taxon>Micromonospora</taxon>
    </lineage>
</organism>
<comment type="caution">
    <text evidence="3">The sequence shown here is derived from an EMBL/GenBank/DDBJ whole genome shotgun (WGS) entry which is preliminary data.</text>
</comment>
<dbReference type="EMBL" id="JACHJW010000001">
    <property type="protein sequence ID" value="MBB4958675.1"/>
    <property type="molecule type" value="Genomic_DNA"/>
</dbReference>
<dbReference type="CDD" id="cd02440">
    <property type="entry name" value="AdoMet_MTases"/>
    <property type="match status" value="1"/>
</dbReference>
<dbReference type="SUPFAM" id="SSF53335">
    <property type="entry name" value="S-adenosyl-L-methionine-dependent methyltransferases"/>
    <property type="match status" value="1"/>
</dbReference>
<keyword evidence="3" id="KW-0489">Methyltransferase</keyword>
<gene>
    <name evidence="3" type="ORF">FHR38_002408</name>
</gene>
<dbReference type="AlphaFoldDB" id="A0A7W7SPP6"/>
<dbReference type="PANTHER" id="PTHR43861:SF3">
    <property type="entry name" value="PUTATIVE (AFU_ORTHOLOGUE AFUA_2G14390)-RELATED"/>
    <property type="match status" value="1"/>
</dbReference>
<sequence length="200" mass="21162">MESTDWDARYAASPDLVWTGEPNRFVVEELAPLTPGTALDLAAGEGRNAVWLASNGWQATAVDFSEVAVVRGRGLAEERAVPVRWEVGDVREYVPPAGAFDAVLVAYLHLPAVELAGVLGRARAALAPGGTLLVVGHDVANLTDGVGGPQDPGLLYTPDGIVAALDGLQIRRAETVRRPVRIEDRTVDALDTVVVAARPR</sequence>
<reference evidence="3 4" key="1">
    <citation type="submission" date="2020-08" db="EMBL/GenBank/DDBJ databases">
        <title>Sequencing the genomes of 1000 actinobacteria strains.</title>
        <authorList>
            <person name="Klenk H.-P."/>
        </authorList>
    </citation>
    <scope>NUCLEOTIDE SEQUENCE [LARGE SCALE GENOMIC DNA]</scope>
    <source>
        <strain evidence="3 4">DSM 45886</strain>
    </source>
</reference>
<dbReference type="GO" id="GO:0032259">
    <property type="term" value="P:methylation"/>
    <property type="evidence" value="ECO:0007669"/>
    <property type="project" value="UniProtKB-KW"/>
</dbReference>